<dbReference type="Proteomes" id="UP000269301">
    <property type="component" value="Unassembled WGS sequence"/>
</dbReference>
<evidence type="ECO:0000313" key="2">
    <source>
        <dbReference type="EMBL" id="RKQ29660.1"/>
    </source>
</evidence>
<dbReference type="CDD" id="cd02908">
    <property type="entry name" value="Macro_OAADPr_deacetylase"/>
    <property type="match status" value="1"/>
</dbReference>
<proteinExistence type="predicted"/>
<dbReference type="AlphaFoldDB" id="A0A494ZTV5"/>
<dbReference type="InterPro" id="IPR043472">
    <property type="entry name" value="Macro_dom-like"/>
</dbReference>
<dbReference type="OrthoDB" id="6194521at2"/>
<dbReference type="RefSeq" id="WP_121205814.1">
    <property type="nucleotide sequence ID" value="NZ_RBZP01000022.1"/>
</dbReference>
<accession>A0A494ZTV5</accession>
<dbReference type="Gene3D" id="3.40.220.10">
    <property type="entry name" value="Leucine Aminopeptidase, subunit E, domain 1"/>
    <property type="match status" value="1"/>
</dbReference>
<organism evidence="2 3">
    <name type="scientific">Oceanobacillus halophilus</name>
    <dbReference type="NCBI Taxonomy" id="930130"/>
    <lineage>
        <taxon>Bacteria</taxon>
        <taxon>Bacillati</taxon>
        <taxon>Bacillota</taxon>
        <taxon>Bacilli</taxon>
        <taxon>Bacillales</taxon>
        <taxon>Bacillaceae</taxon>
        <taxon>Oceanobacillus</taxon>
    </lineage>
</organism>
<keyword evidence="3" id="KW-1185">Reference proteome</keyword>
<dbReference type="PROSITE" id="PS51154">
    <property type="entry name" value="MACRO"/>
    <property type="match status" value="1"/>
</dbReference>
<dbReference type="EMBL" id="RBZP01000022">
    <property type="protein sequence ID" value="RKQ29660.1"/>
    <property type="molecule type" value="Genomic_DNA"/>
</dbReference>
<dbReference type="SUPFAM" id="SSF52949">
    <property type="entry name" value="Macro domain-like"/>
    <property type="match status" value="1"/>
</dbReference>
<protein>
    <submittedName>
        <fullName evidence="2">O-acetyl-ADP-ribose deacetylase</fullName>
    </submittedName>
</protein>
<dbReference type="SMART" id="SM00506">
    <property type="entry name" value="A1pp"/>
    <property type="match status" value="1"/>
</dbReference>
<feature type="domain" description="Macro" evidence="1">
    <location>
        <begin position="1"/>
        <end position="182"/>
    </location>
</feature>
<sequence length="189" mass="20585">MKIEINGNSLELMIGDITKQSTEAIVNAANGTLMGGGGVDGAIHQAAGSDLVEECKKIREEDLDGNYLRTGKAVITKGYNLPAKFVIHTVGPVWDGNKQSAKERLVHAYNNSLKLAMENRITSVSFPSISTGVYRYPVQLASVVAINAIIDFLQNNTFGKVVLTLFSEKDYQAYEDALKKKLSNLDYAV</sequence>
<dbReference type="NCBIfam" id="NF001664">
    <property type="entry name" value="PRK00431.1-6"/>
    <property type="match status" value="1"/>
</dbReference>
<name>A0A494ZTV5_9BACI</name>
<reference evidence="2 3" key="1">
    <citation type="journal article" date="2016" name="Int. J. Syst. Evol. Microbiol.">
        <title>Oceanobacillus halophilus sp. nov., a novel moderately halophilic bacterium from a hypersaline lake.</title>
        <authorList>
            <person name="Amoozegar M.A."/>
            <person name="Bagheri M."/>
            <person name="Makhdoumi A."/>
            <person name="Nikou M.M."/>
            <person name="Fazeli S.A.S."/>
            <person name="Schumann P."/>
            <person name="Sproer C."/>
            <person name="Sanchez-Porro C."/>
            <person name="Ventosa A."/>
        </authorList>
    </citation>
    <scope>NUCLEOTIDE SEQUENCE [LARGE SCALE GENOMIC DNA]</scope>
    <source>
        <strain evidence="2 3">DSM 23996</strain>
    </source>
</reference>
<dbReference type="PANTHER" id="PTHR11106:SF27">
    <property type="entry name" value="MACRO DOMAIN-CONTAINING PROTEIN"/>
    <property type="match status" value="1"/>
</dbReference>
<dbReference type="Pfam" id="PF01661">
    <property type="entry name" value="Macro"/>
    <property type="match status" value="1"/>
</dbReference>
<gene>
    <name evidence="2" type="ORF">D8M06_17155</name>
</gene>
<dbReference type="InterPro" id="IPR002589">
    <property type="entry name" value="Macro_dom"/>
</dbReference>
<comment type="caution">
    <text evidence="2">The sequence shown here is derived from an EMBL/GenBank/DDBJ whole genome shotgun (WGS) entry which is preliminary data.</text>
</comment>
<dbReference type="PANTHER" id="PTHR11106">
    <property type="entry name" value="GANGLIOSIDE INDUCED DIFFERENTIATION ASSOCIATED PROTEIN 2-RELATED"/>
    <property type="match status" value="1"/>
</dbReference>
<evidence type="ECO:0000313" key="3">
    <source>
        <dbReference type="Proteomes" id="UP000269301"/>
    </source>
</evidence>
<evidence type="ECO:0000259" key="1">
    <source>
        <dbReference type="PROSITE" id="PS51154"/>
    </source>
</evidence>